<dbReference type="PROSITE" id="PS50222">
    <property type="entry name" value="EF_HAND_2"/>
    <property type="match status" value="2"/>
</dbReference>
<dbReference type="InterPro" id="IPR002872">
    <property type="entry name" value="Proline_DH_dom"/>
</dbReference>
<dbReference type="EMBL" id="CAICTM010000245">
    <property type="protein sequence ID" value="CAB9505872.1"/>
    <property type="molecule type" value="Genomic_DNA"/>
</dbReference>
<dbReference type="PANTHER" id="PTHR13914:SF0">
    <property type="entry name" value="PROLINE DEHYDROGENASE 1, MITOCHONDRIAL"/>
    <property type="match status" value="1"/>
</dbReference>
<accession>A0A9N8HAL8</accession>
<dbReference type="GO" id="GO:0071949">
    <property type="term" value="F:FAD binding"/>
    <property type="evidence" value="ECO:0007669"/>
    <property type="project" value="TreeGrafter"/>
</dbReference>
<dbReference type="GO" id="GO:0010133">
    <property type="term" value="P:L-proline catabolic process to L-glutamate"/>
    <property type="evidence" value="ECO:0007669"/>
    <property type="project" value="TreeGrafter"/>
</dbReference>
<keyword evidence="5 6" id="KW-0642">Proline metabolism</keyword>
<organism evidence="9 10">
    <name type="scientific">Seminavis robusta</name>
    <dbReference type="NCBI Taxonomy" id="568900"/>
    <lineage>
        <taxon>Eukaryota</taxon>
        <taxon>Sar</taxon>
        <taxon>Stramenopiles</taxon>
        <taxon>Ochrophyta</taxon>
        <taxon>Bacillariophyta</taxon>
        <taxon>Bacillariophyceae</taxon>
        <taxon>Bacillariophycidae</taxon>
        <taxon>Naviculales</taxon>
        <taxon>Naviculaceae</taxon>
        <taxon>Seminavis</taxon>
    </lineage>
</organism>
<dbReference type="Pfam" id="PF01619">
    <property type="entry name" value="Pro_dh"/>
    <property type="match status" value="1"/>
</dbReference>
<evidence type="ECO:0000256" key="6">
    <source>
        <dbReference type="RuleBase" id="RU364054"/>
    </source>
</evidence>
<proteinExistence type="inferred from homology"/>
<dbReference type="EC" id="1.5.5.2" evidence="2 6"/>
<comment type="caution">
    <text evidence="9">The sequence shown here is derived from an EMBL/GenBank/DDBJ whole genome shotgun (WGS) entry which is preliminary data.</text>
</comment>
<feature type="compositionally biased region" description="Polar residues" evidence="7">
    <location>
        <begin position="169"/>
        <end position="179"/>
    </location>
</feature>
<evidence type="ECO:0000256" key="5">
    <source>
        <dbReference type="ARBA" id="ARBA00023062"/>
    </source>
</evidence>
<evidence type="ECO:0000313" key="9">
    <source>
        <dbReference type="EMBL" id="CAB9505872.1"/>
    </source>
</evidence>
<keyword evidence="4 6" id="KW-0560">Oxidoreductase</keyword>
<dbReference type="InterPro" id="IPR018247">
    <property type="entry name" value="EF_Hand_1_Ca_BS"/>
</dbReference>
<name>A0A9N8HAL8_9STRA</name>
<dbReference type="PROSITE" id="PS00018">
    <property type="entry name" value="EF_HAND_1"/>
    <property type="match status" value="1"/>
</dbReference>
<comment type="catalytic activity">
    <reaction evidence="6">
        <text>L-proline + a quinone = (S)-1-pyrroline-5-carboxylate + a quinol + H(+)</text>
        <dbReference type="Rhea" id="RHEA:23784"/>
        <dbReference type="ChEBI" id="CHEBI:15378"/>
        <dbReference type="ChEBI" id="CHEBI:17388"/>
        <dbReference type="ChEBI" id="CHEBI:24646"/>
        <dbReference type="ChEBI" id="CHEBI:60039"/>
        <dbReference type="ChEBI" id="CHEBI:132124"/>
        <dbReference type="EC" id="1.5.5.2"/>
    </reaction>
</comment>
<comment type="similarity">
    <text evidence="1 6">Belongs to the proline oxidase family.</text>
</comment>
<protein>
    <recommendedName>
        <fullName evidence="2 6">Proline dehydrogenase</fullName>
        <ecNumber evidence="2 6">1.5.5.2</ecNumber>
    </recommendedName>
</protein>
<feature type="domain" description="EF-hand" evidence="8">
    <location>
        <begin position="288"/>
        <end position="323"/>
    </location>
</feature>
<reference evidence="9" key="1">
    <citation type="submission" date="2020-06" db="EMBL/GenBank/DDBJ databases">
        <authorList>
            <consortium name="Plant Systems Biology data submission"/>
        </authorList>
    </citation>
    <scope>NUCLEOTIDE SEQUENCE</scope>
    <source>
        <strain evidence="9">D6</strain>
    </source>
</reference>
<evidence type="ECO:0000256" key="7">
    <source>
        <dbReference type="SAM" id="MobiDB-lite"/>
    </source>
</evidence>
<evidence type="ECO:0000259" key="8">
    <source>
        <dbReference type="PROSITE" id="PS50222"/>
    </source>
</evidence>
<dbReference type="InterPro" id="IPR002048">
    <property type="entry name" value="EF_hand_dom"/>
</dbReference>
<dbReference type="GO" id="GO:0005509">
    <property type="term" value="F:calcium ion binding"/>
    <property type="evidence" value="ECO:0007669"/>
    <property type="project" value="InterPro"/>
</dbReference>
<keyword evidence="6" id="KW-0285">Flavoprotein</keyword>
<evidence type="ECO:0000256" key="1">
    <source>
        <dbReference type="ARBA" id="ARBA00005869"/>
    </source>
</evidence>
<dbReference type="InterPro" id="IPR015659">
    <property type="entry name" value="Proline_oxidase"/>
</dbReference>
<dbReference type="CDD" id="cd00051">
    <property type="entry name" value="EFh"/>
    <property type="match status" value="1"/>
</dbReference>
<dbReference type="InterPro" id="IPR011992">
    <property type="entry name" value="EF-hand-dom_pair"/>
</dbReference>
<evidence type="ECO:0000256" key="3">
    <source>
        <dbReference type="ARBA" id="ARBA00022837"/>
    </source>
</evidence>
<dbReference type="Proteomes" id="UP001153069">
    <property type="component" value="Unassembled WGS sequence"/>
</dbReference>
<comment type="cofactor">
    <cofactor evidence="6">
        <name>FAD</name>
        <dbReference type="ChEBI" id="CHEBI:57692"/>
    </cofactor>
</comment>
<keyword evidence="6" id="KW-0274">FAD</keyword>
<dbReference type="SUPFAM" id="SSF47473">
    <property type="entry name" value="EF-hand"/>
    <property type="match status" value="1"/>
</dbReference>
<dbReference type="GO" id="GO:0004657">
    <property type="term" value="F:proline dehydrogenase activity"/>
    <property type="evidence" value="ECO:0007669"/>
    <property type="project" value="UniProtKB-EC"/>
</dbReference>
<dbReference type="GO" id="GO:0005739">
    <property type="term" value="C:mitochondrion"/>
    <property type="evidence" value="ECO:0007669"/>
    <property type="project" value="TreeGrafter"/>
</dbReference>
<dbReference type="SUPFAM" id="SSF51730">
    <property type="entry name" value="FAD-linked oxidoreductase"/>
    <property type="match status" value="1"/>
</dbReference>
<comment type="function">
    <text evidence="6">Converts proline to delta-1-pyrroline-5-carboxylate.</text>
</comment>
<evidence type="ECO:0000313" key="10">
    <source>
        <dbReference type="Proteomes" id="UP001153069"/>
    </source>
</evidence>
<dbReference type="OrthoDB" id="5464at2759"/>
<keyword evidence="3" id="KW-0106">Calcium</keyword>
<keyword evidence="10" id="KW-1185">Reference proteome</keyword>
<feature type="domain" description="EF-hand" evidence="8">
    <location>
        <begin position="252"/>
        <end position="287"/>
    </location>
</feature>
<evidence type="ECO:0000256" key="4">
    <source>
        <dbReference type="ARBA" id="ARBA00023002"/>
    </source>
</evidence>
<dbReference type="Gene3D" id="3.20.20.220">
    <property type="match status" value="2"/>
</dbReference>
<feature type="region of interest" description="Disordered" evidence="7">
    <location>
        <begin position="165"/>
        <end position="184"/>
    </location>
</feature>
<sequence length="591" mass="66875">MLSRRAIVSISSKRGLLSPSSRVLAHAKRPLGCCHQQQQWKSTLSLDNAQNHQLHNSETKIQPKKKLPVPDFSDAKAAYETKTTMELVRAMTVFQLCRIPILVKHSEMLLGLSRKVLGATISDAMLKASLFGHFCGGENEEQMRPVLKQLQSSGIGSILDYAAEDDGSGSASNESDSADTTTTPVVETVDQVFQDAIPKARMYDYESEHQCDRHVETFKKCIRSVKNLDADGFAAIKVTALGNPKLLEKMSRALREVKNLYSKFDADQDGFISRAEFEQGYKFFFRDDVETDLDEMYEVLDPNHTGRVDFITWSMMLKPMDLPKITAKCRQIGPLSLVSPTEEEVELMEAMFNRGHELAKEASECGTRLLIDAEQYRFQPAIDNLVLDLERNYNAVDKTDKPIIYNTYQCYLKDTAERLKTDMERSERHSFHFGAKLVRGAYMEGERALAESLDYPSPIHDTIEDTHACYNDSVDFLLRQSVEAVDDRKVELMLASHNQGSIEKAIQTMDELDIDPQSSTISFAQLYGMQDMLTYNLGQNGFRAYKYVPYGEVGEVMPYLIRRANENSAIAGGAAKELWMIRTELKRRMFG</sequence>
<gene>
    <name evidence="9" type="ORF">SEMRO_246_G097800.1</name>
</gene>
<evidence type="ECO:0000256" key="2">
    <source>
        <dbReference type="ARBA" id="ARBA00012695"/>
    </source>
</evidence>
<dbReference type="PANTHER" id="PTHR13914">
    <property type="entry name" value="PROLINE OXIDASE"/>
    <property type="match status" value="1"/>
</dbReference>
<dbReference type="AlphaFoldDB" id="A0A9N8HAL8"/>
<dbReference type="InterPro" id="IPR029041">
    <property type="entry name" value="FAD-linked_oxidoreductase-like"/>
</dbReference>